<protein>
    <submittedName>
        <fullName evidence="4">Fe superoxide dismutase-like protein</fullName>
    </submittedName>
</protein>
<evidence type="ECO:0000313" key="4">
    <source>
        <dbReference type="EMBL" id="KAK7555899.1"/>
    </source>
</evidence>
<dbReference type="SUPFAM" id="SSF46609">
    <property type="entry name" value="Fe,Mn superoxide dismutase (SOD), N-terminal domain"/>
    <property type="match status" value="1"/>
</dbReference>
<dbReference type="SUPFAM" id="SSF54719">
    <property type="entry name" value="Fe,Mn superoxide dismutase (SOD), C-terminal domain"/>
    <property type="match status" value="1"/>
</dbReference>
<feature type="domain" description="Manganese/iron superoxide dismutase C-terminal" evidence="3">
    <location>
        <begin position="260"/>
        <end position="307"/>
    </location>
</feature>
<evidence type="ECO:0000256" key="1">
    <source>
        <dbReference type="ARBA" id="ARBA00037226"/>
    </source>
</evidence>
<sequence length="334" mass="37188">MILARFARQQQPLRAAARCSQRTSRLSQRRTLVVPPKIENTHDTFVENGIGENGAVMSAEGFKIAWTDNMQHLKDRLNKAITGKAQFDNQEAQAIIILAARNPSDAAIFNFASAMFNNHFFFKNISPTPKVEVPEELNNSITKSFGSVDGLRREMLATAFHMFGPGYVWLVWHKQSNGRPPEWKILATYLAGSPLSDAHWRRQSVNMATENIDSSADVTAAAKEAQAAQVPSGQQQHTTPQNDVGFMGKYSVEGKKQATRSPGGADITPVLCVSTWEHAWLPTHGMAGKARFLAQWWEHVNWHQVAELMPKIQTGSAQDWFPTTSSQQNAALRH</sequence>
<dbReference type="PANTHER" id="PTHR43595">
    <property type="entry name" value="37S RIBOSOMAL PROTEIN S26, MITOCHONDRIAL"/>
    <property type="match status" value="1"/>
</dbReference>
<feature type="compositionally biased region" description="Polar residues" evidence="2">
    <location>
        <begin position="229"/>
        <end position="242"/>
    </location>
</feature>
<dbReference type="Gene3D" id="3.55.40.20">
    <property type="entry name" value="Iron/manganese superoxide dismutase, C-terminal domain"/>
    <property type="match status" value="1"/>
</dbReference>
<feature type="domain" description="Manganese/iron superoxide dismutase C-terminal" evidence="3">
    <location>
        <begin position="135"/>
        <end position="175"/>
    </location>
</feature>
<comment type="caution">
    <text evidence="4">The sequence shown here is derived from an EMBL/GenBank/DDBJ whole genome shotgun (WGS) entry which is preliminary data.</text>
</comment>
<evidence type="ECO:0000313" key="5">
    <source>
        <dbReference type="Proteomes" id="UP001365128"/>
    </source>
</evidence>
<comment type="function">
    <text evidence="1">Component of the mitochondrial ribosome (mitoribosome), a dedicated translation machinery responsible for the synthesis of mitochondrial genome-encoded proteins, including at least some of the essential transmembrane subunits of the mitochondrial respiratory chain. The mitoribosomes are attached to the mitochondrial inner membrane and translation products are cotranslationally integrated into the membrane.</text>
</comment>
<dbReference type="InterPro" id="IPR036324">
    <property type="entry name" value="Mn/Fe_SOD_N_sf"/>
</dbReference>
<feature type="region of interest" description="Disordered" evidence="2">
    <location>
        <begin position="218"/>
        <end position="243"/>
    </location>
</feature>
<organism evidence="4 5">
    <name type="scientific">Phyllosticta citricarpa</name>
    <dbReference type="NCBI Taxonomy" id="55181"/>
    <lineage>
        <taxon>Eukaryota</taxon>
        <taxon>Fungi</taxon>
        <taxon>Dikarya</taxon>
        <taxon>Ascomycota</taxon>
        <taxon>Pezizomycotina</taxon>
        <taxon>Dothideomycetes</taxon>
        <taxon>Dothideomycetes incertae sedis</taxon>
        <taxon>Botryosphaeriales</taxon>
        <taxon>Phyllostictaceae</taxon>
        <taxon>Phyllosticta</taxon>
    </lineage>
</organism>
<dbReference type="Proteomes" id="UP001365128">
    <property type="component" value="Unassembled WGS sequence"/>
</dbReference>
<evidence type="ECO:0000256" key="2">
    <source>
        <dbReference type="SAM" id="MobiDB-lite"/>
    </source>
</evidence>
<dbReference type="PANTHER" id="PTHR43595:SF2">
    <property type="entry name" value="SMALL RIBOSOMAL SUBUNIT PROTEIN MS42"/>
    <property type="match status" value="1"/>
</dbReference>
<dbReference type="InterPro" id="IPR036314">
    <property type="entry name" value="SOD_C_sf"/>
</dbReference>
<gene>
    <name evidence="4" type="ORF">IWX46DRAFT_588390</name>
</gene>
<dbReference type="Pfam" id="PF02777">
    <property type="entry name" value="Sod_Fe_C"/>
    <property type="match status" value="2"/>
</dbReference>
<reference evidence="4 5" key="1">
    <citation type="submission" date="2024-04" db="EMBL/GenBank/DDBJ databases">
        <title>Phyllosticta paracitricarpa is synonymous to the EU quarantine fungus P. citricarpa based on phylogenomic analyses.</title>
        <authorList>
            <consortium name="Lawrence Berkeley National Laboratory"/>
            <person name="Van Ingen-Buijs V.A."/>
            <person name="Van Westerhoven A.C."/>
            <person name="Haridas S."/>
            <person name="Skiadas P."/>
            <person name="Martin F."/>
            <person name="Groenewald J.Z."/>
            <person name="Crous P.W."/>
            <person name="Seidl M.F."/>
        </authorList>
    </citation>
    <scope>NUCLEOTIDE SEQUENCE [LARGE SCALE GENOMIC DNA]</scope>
    <source>
        <strain evidence="4 5">CBS 122670</strain>
    </source>
</reference>
<accession>A0ABR1MQC3</accession>
<proteinExistence type="predicted"/>
<evidence type="ECO:0000259" key="3">
    <source>
        <dbReference type="Pfam" id="PF02777"/>
    </source>
</evidence>
<feature type="compositionally biased region" description="Low complexity" evidence="2">
    <location>
        <begin position="218"/>
        <end position="228"/>
    </location>
</feature>
<dbReference type="EMBL" id="JBBPDW010000002">
    <property type="protein sequence ID" value="KAK7555899.1"/>
    <property type="molecule type" value="Genomic_DNA"/>
</dbReference>
<keyword evidence="5" id="KW-1185">Reference proteome</keyword>
<name>A0ABR1MQC3_9PEZI</name>
<dbReference type="InterPro" id="IPR019832">
    <property type="entry name" value="Mn/Fe_SOD_C"/>
</dbReference>